<dbReference type="OrthoDB" id="3200163at2759"/>
<proteinExistence type="predicted"/>
<organism evidence="1 2">
    <name type="scientific">Fusarium duplospermum</name>
    <dbReference type="NCBI Taxonomy" id="1325734"/>
    <lineage>
        <taxon>Eukaryota</taxon>
        <taxon>Fungi</taxon>
        <taxon>Dikarya</taxon>
        <taxon>Ascomycota</taxon>
        <taxon>Pezizomycotina</taxon>
        <taxon>Sordariomycetes</taxon>
        <taxon>Hypocreomycetidae</taxon>
        <taxon>Hypocreales</taxon>
        <taxon>Nectriaceae</taxon>
        <taxon>Fusarium</taxon>
        <taxon>Fusarium solani species complex</taxon>
    </lineage>
</organism>
<dbReference type="Gene3D" id="1.25.40.20">
    <property type="entry name" value="Ankyrin repeat-containing domain"/>
    <property type="match status" value="1"/>
</dbReference>
<sequence>MADLSTLANAFSVVGLADVVCRASIQLYDLIQGLRNAPARQQRYLAILRDLTLTATQVRLWVETHQTSTATVRDGQHELQGVSTILKASEDQIRQLRASINPSTASTWLGRWRAVAGFAWDETSFQVAFDLLEKNNNCLSILLQLCSIKNGISLSGEVRNVSSSLQELQNVLLGSDSIVREDLCALRDQIKLQTKNAPSNAEWQLLSQRIGESSEQLKNLRDDQHLRYSNLNNALVHQADLQKSLLAALEDTRRIPPLATGGPAAILAATQRIEADLVCWPAALERSSHPNTLFGVRNPHQVLLSLLLIRPRPLPCIQMMAKEGGMHLSQHEVSWVQSEFELLQRSAAFLLADLTASEEDLWSCEHKFQPRPRHVQFRHRYANRTAGGILITESSVAYDGARDSQETTKFHDYQLACISHPPDCEPSGLLVAFHRTQDVMTTRRPQITRTLRELTIVPHDSPIWQYTAENNVEKMREIFSKREASPFDYTQDGASLLAVAAFVLNYEAVEFLLQQGADPFNCLLNES</sequence>
<dbReference type="STRING" id="1325734.A0A428PQ56"/>
<evidence type="ECO:0000313" key="1">
    <source>
        <dbReference type="EMBL" id="RSL55232.1"/>
    </source>
</evidence>
<evidence type="ECO:0000313" key="2">
    <source>
        <dbReference type="Proteomes" id="UP000288168"/>
    </source>
</evidence>
<gene>
    <name evidence="1" type="ORF">CEP54_009465</name>
</gene>
<evidence type="ECO:0008006" key="3">
    <source>
        <dbReference type="Google" id="ProtNLM"/>
    </source>
</evidence>
<dbReference type="InterPro" id="IPR036770">
    <property type="entry name" value="Ankyrin_rpt-contain_sf"/>
</dbReference>
<protein>
    <recommendedName>
        <fullName evidence="3">Fungal N-terminal domain-containing protein</fullName>
    </recommendedName>
</protein>
<accession>A0A428PQ56</accession>
<comment type="caution">
    <text evidence="1">The sequence shown here is derived from an EMBL/GenBank/DDBJ whole genome shotgun (WGS) entry which is preliminary data.</text>
</comment>
<reference evidence="1 2" key="1">
    <citation type="submission" date="2017-06" db="EMBL/GenBank/DDBJ databases">
        <title>Comparative genomic analysis of Ambrosia Fusariam Clade fungi.</title>
        <authorList>
            <person name="Stajich J.E."/>
            <person name="Carrillo J."/>
            <person name="Kijimoto T."/>
            <person name="Eskalen A."/>
            <person name="O'Donnell K."/>
            <person name="Kasson M."/>
        </authorList>
    </citation>
    <scope>NUCLEOTIDE SEQUENCE [LARGE SCALE GENOMIC DNA]</scope>
    <source>
        <strain evidence="1 2">NRRL62584</strain>
    </source>
</reference>
<dbReference type="AlphaFoldDB" id="A0A428PQ56"/>
<dbReference type="Proteomes" id="UP000288168">
    <property type="component" value="Unassembled WGS sequence"/>
</dbReference>
<keyword evidence="2" id="KW-1185">Reference proteome</keyword>
<name>A0A428PQ56_9HYPO</name>
<dbReference type="EMBL" id="NKCI01000103">
    <property type="protein sequence ID" value="RSL55232.1"/>
    <property type="molecule type" value="Genomic_DNA"/>
</dbReference>